<sequence>MAMAPATVAVIGLGPLGLATLKNLLEKGFKATGFDKADVVGGLWNYRDDDQTTVLENTPVFPEARHIQRYLYDYASHFSLQSHVRLQTEIVHVDFDEKSEQWTVRMVKEGEITSQVFDKIVLATGINKLPLMPKIDGLDVFEGEVIHSAGYKRPSSLKDKTVLIVGLSNSAVDTATTLVGHAKHVYISRRHDAFILPRFIEGKPMDHTFNHRKGVIFETLQLLPSAVSSTIMRKFLTATTHKGFPELPQDWDLGTAPLPTRTPPVISDTVIPHILEGNITLVKGLNRVTGPKTVQLDNGSQLEADAIVFCTGYKADYSLAGRYDPTLEQPEAWTASPGSNSRALARLYRNIFSLQLPQHLAFMGAIAFPSPAFQLYDLASMALARVWAGEHQLPTVQEMTAQVDQQHRWLVSLASEGTVIPGWVDGAKWMAWADEAAGSDVFPHLGYGLKGWTLWLKDRQLSRILMDGTPSPHQFRLFENGNRRAWAGARGADGPVVLVAFIKLQSLTLIPLVYRDEEALPAPELYFELVTVRRGISGTWLWPDKRRLSISSKSKGSERNLFRLVVNESMLCTDSRWTECGLDSKGCAAGYCDALTLRLRDLPRDWRDLAGPVLGIGLD</sequence>
<dbReference type="SUPFAM" id="SSF51905">
    <property type="entry name" value="FAD/NAD(P)-binding domain"/>
    <property type="match status" value="2"/>
</dbReference>
<comment type="similarity">
    <text evidence="1">Belongs to the FMO family.</text>
</comment>
<organism evidence="5 6">
    <name type="scientific">Metarhizium humberi</name>
    <dbReference type="NCBI Taxonomy" id="2596975"/>
    <lineage>
        <taxon>Eukaryota</taxon>
        <taxon>Fungi</taxon>
        <taxon>Dikarya</taxon>
        <taxon>Ascomycota</taxon>
        <taxon>Pezizomycotina</taxon>
        <taxon>Sordariomycetes</taxon>
        <taxon>Hypocreomycetidae</taxon>
        <taxon>Hypocreales</taxon>
        <taxon>Clavicipitaceae</taxon>
        <taxon>Metarhizium</taxon>
    </lineage>
</organism>
<dbReference type="GO" id="GO:0050661">
    <property type="term" value="F:NADP binding"/>
    <property type="evidence" value="ECO:0007669"/>
    <property type="project" value="InterPro"/>
</dbReference>
<dbReference type="GO" id="GO:0050660">
    <property type="term" value="F:flavin adenine dinucleotide binding"/>
    <property type="evidence" value="ECO:0007669"/>
    <property type="project" value="InterPro"/>
</dbReference>
<name>A0A9P8MEG8_9HYPO</name>
<dbReference type="AlphaFoldDB" id="A0A9P8MEG8"/>
<dbReference type="InterPro" id="IPR036188">
    <property type="entry name" value="FAD/NAD-bd_sf"/>
</dbReference>
<evidence type="ECO:0000313" key="6">
    <source>
        <dbReference type="Proteomes" id="UP000764110"/>
    </source>
</evidence>
<dbReference type="Proteomes" id="UP000764110">
    <property type="component" value="Unassembled WGS sequence"/>
</dbReference>
<proteinExistence type="inferred from homology"/>
<dbReference type="PRINTS" id="PR00419">
    <property type="entry name" value="ADXRDTASE"/>
</dbReference>
<dbReference type="InterPro" id="IPR050346">
    <property type="entry name" value="FMO-like"/>
</dbReference>
<gene>
    <name evidence="5" type="ORF">MHUMG1_03367</name>
</gene>
<evidence type="ECO:0000313" key="5">
    <source>
        <dbReference type="EMBL" id="KAH0599250.1"/>
    </source>
</evidence>
<dbReference type="GO" id="GO:0004499">
    <property type="term" value="F:N,N-dimethylaniline monooxygenase activity"/>
    <property type="evidence" value="ECO:0007669"/>
    <property type="project" value="InterPro"/>
</dbReference>
<keyword evidence="2" id="KW-0285">Flavoprotein</keyword>
<evidence type="ECO:0000256" key="4">
    <source>
        <dbReference type="ARBA" id="ARBA00023002"/>
    </source>
</evidence>
<evidence type="ECO:0008006" key="7">
    <source>
        <dbReference type="Google" id="ProtNLM"/>
    </source>
</evidence>
<evidence type="ECO:0000256" key="2">
    <source>
        <dbReference type="ARBA" id="ARBA00022630"/>
    </source>
</evidence>
<evidence type="ECO:0000256" key="3">
    <source>
        <dbReference type="ARBA" id="ARBA00022827"/>
    </source>
</evidence>
<dbReference type="Gene3D" id="3.50.50.60">
    <property type="entry name" value="FAD/NAD(P)-binding domain"/>
    <property type="match status" value="1"/>
</dbReference>
<dbReference type="InterPro" id="IPR020946">
    <property type="entry name" value="Flavin_mOase-like"/>
</dbReference>
<comment type="caution">
    <text evidence="5">The sequence shown here is derived from an EMBL/GenBank/DDBJ whole genome shotgun (WGS) entry which is preliminary data.</text>
</comment>
<dbReference type="PANTHER" id="PTHR23023">
    <property type="entry name" value="DIMETHYLANILINE MONOOXYGENASE"/>
    <property type="match status" value="1"/>
</dbReference>
<keyword evidence="6" id="KW-1185">Reference proteome</keyword>
<evidence type="ECO:0000256" key="1">
    <source>
        <dbReference type="ARBA" id="ARBA00009183"/>
    </source>
</evidence>
<keyword evidence="3" id="KW-0274">FAD</keyword>
<reference evidence="5 6" key="1">
    <citation type="submission" date="2020-07" db="EMBL/GenBank/DDBJ databases">
        <title>Metarhizium humberi genome.</title>
        <authorList>
            <person name="Lysoe E."/>
        </authorList>
    </citation>
    <scope>NUCLEOTIDE SEQUENCE [LARGE SCALE GENOMIC DNA]</scope>
    <source>
        <strain evidence="5 6">ESALQ1638</strain>
    </source>
</reference>
<accession>A0A9P8MEG8</accession>
<protein>
    <recommendedName>
        <fullName evidence="7">Dimethylaniline monooxygenase 2</fullName>
    </recommendedName>
</protein>
<keyword evidence="4" id="KW-0560">Oxidoreductase</keyword>
<dbReference type="Pfam" id="PF00743">
    <property type="entry name" value="FMO-like"/>
    <property type="match status" value="2"/>
</dbReference>
<dbReference type="EMBL" id="JACEFI010000004">
    <property type="protein sequence ID" value="KAH0599250.1"/>
    <property type="molecule type" value="Genomic_DNA"/>
</dbReference>